<proteinExistence type="inferred from homology"/>
<sequence length="333" mass="37172">MGTLRRATHAGSWYSGDDNQLRQELSEWLATVKPAEEQGYDPPVAGCKAIIAPHAGYSYSGQAAAWAYKSINTTGIKRVFILGPSHHVYLTRCEVSDCDYYDTPLGRLRIDKAINNELLKTGKFQSMKLDTDEDEHSIEMHLPYVYYTFHGCDVTVVPILVGAINKAQEAEYGSILAPYLADPGNFFVVSSDFCHWGTRFRYTFYYPEPLPSSVAGVRLKSYGPQPYDLLQRPIHSSISDLDHEAMDTLTILPKSEVDAPAAQSHTKFSEYLDRTGNTICGRHPIGVLLGALSELEKNGKCAKIEWVRYEKSSECHSVRDSSVSYASAYVTFL</sequence>
<dbReference type="InterPro" id="IPR002737">
    <property type="entry name" value="MEMO1_fam"/>
</dbReference>
<dbReference type="Proteomes" id="UP000053989">
    <property type="component" value="Unassembled WGS sequence"/>
</dbReference>
<evidence type="ECO:0000256" key="1">
    <source>
        <dbReference type="ARBA" id="ARBA00006315"/>
    </source>
</evidence>
<accession>A0A0C3E064</accession>
<dbReference type="PANTHER" id="PTHR11060:SF0">
    <property type="entry name" value="PROTEIN MEMO1"/>
    <property type="match status" value="1"/>
</dbReference>
<evidence type="ECO:0000313" key="3">
    <source>
        <dbReference type="Proteomes" id="UP000053989"/>
    </source>
</evidence>
<dbReference type="Pfam" id="PF01875">
    <property type="entry name" value="Memo"/>
    <property type="match status" value="1"/>
</dbReference>
<dbReference type="InParanoid" id="A0A0C3E064"/>
<dbReference type="NCBIfam" id="TIGR04336">
    <property type="entry name" value="AmmeMemoSam_B"/>
    <property type="match status" value="1"/>
</dbReference>
<reference evidence="2 3" key="1">
    <citation type="submission" date="2014-04" db="EMBL/GenBank/DDBJ databases">
        <authorList>
            <consortium name="DOE Joint Genome Institute"/>
            <person name="Kuo A."/>
            <person name="Kohler A."/>
            <person name="Nagy L.G."/>
            <person name="Floudas D."/>
            <person name="Copeland A."/>
            <person name="Barry K.W."/>
            <person name="Cichocki N."/>
            <person name="Veneault-Fourrey C."/>
            <person name="LaButti K."/>
            <person name="Lindquist E.A."/>
            <person name="Lipzen A."/>
            <person name="Lundell T."/>
            <person name="Morin E."/>
            <person name="Murat C."/>
            <person name="Sun H."/>
            <person name="Tunlid A."/>
            <person name="Henrissat B."/>
            <person name="Grigoriev I.V."/>
            <person name="Hibbett D.S."/>
            <person name="Martin F."/>
            <person name="Nordberg H.P."/>
            <person name="Cantor M.N."/>
            <person name="Hua S.X."/>
        </authorList>
    </citation>
    <scope>NUCLEOTIDE SEQUENCE [LARGE SCALE GENOMIC DNA]</scope>
    <source>
        <strain evidence="2 3">Foug A</strain>
    </source>
</reference>
<reference evidence="3" key="2">
    <citation type="submission" date="2015-01" db="EMBL/GenBank/DDBJ databases">
        <title>Evolutionary Origins and Diversification of the Mycorrhizal Mutualists.</title>
        <authorList>
            <consortium name="DOE Joint Genome Institute"/>
            <consortium name="Mycorrhizal Genomics Consortium"/>
            <person name="Kohler A."/>
            <person name="Kuo A."/>
            <person name="Nagy L.G."/>
            <person name="Floudas D."/>
            <person name="Copeland A."/>
            <person name="Barry K.W."/>
            <person name="Cichocki N."/>
            <person name="Veneault-Fourrey C."/>
            <person name="LaButti K."/>
            <person name="Lindquist E.A."/>
            <person name="Lipzen A."/>
            <person name="Lundell T."/>
            <person name="Morin E."/>
            <person name="Murat C."/>
            <person name="Riley R."/>
            <person name="Ohm R."/>
            <person name="Sun H."/>
            <person name="Tunlid A."/>
            <person name="Henrissat B."/>
            <person name="Grigoriev I.V."/>
            <person name="Hibbett D.S."/>
            <person name="Martin F."/>
        </authorList>
    </citation>
    <scope>NUCLEOTIDE SEQUENCE [LARGE SCALE GENOMIC DNA]</scope>
    <source>
        <strain evidence="3">Foug A</strain>
    </source>
</reference>
<protein>
    <submittedName>
        <fullName evidence="2">Uncharacterized protein</fullName>
    </submittedName>
</protein>
<dbReference type="OrthoDB" id="417112at2759"/>
<organism evidence="2 3">
    <name type="scientific">Scleroderma citrinum Foug A</name>
    <dbReference type="NCBI Taxonomy" id="1036808"/>
    <lineage>
        <taxon>Eukaryota</taxon>
        <taxon>Fungi</taxon>
        <taxon>Dikarya</taxon>
        <taxon>Basidiomycota</taxon>
        <taxon>Agaricomycotina</taxon>
        <taxon>Agaricomycetes</taxon>
        <taxon>Agaricomycetidae</taxon>
        <taxon>Boletales</taxon>
        <taxon>Sclerodermatineae</taxon>
        <taxon>Sclerodermataceae</taxon>
        <taxon>Scleroderma</taxon>
    </lineage>
</organism>
<dbReference type="PANTHER" id="PTHR11060">
    <property type="entry name" value="PROTEIN MEMO1"/>
    <property type="match status" value="1"/>
</dbReference>
<keyword evidence="3" id="KW-1185">Reference proteome</keyword>
<dbReference type="STRING" id="1036808.A0A0C3E064"/>
<comment type="similarity">
    <text evidence="1">Belongs to the MEMO1 family.</text>
</comment>
<gene>
    <name evidence="2" type="ORF">SCLCIDRAFT_1211382</name>
</gene>
<dbReference type="CDD" id="cd07361">
    <property type="entry name" value="MEMO_like"/>
    <property type="match status" value="1"/>
</dbReference>
<dbReference type="AlphaFoldDB" id="A0A0C3E064"/>
<dbReference type="HOGENOM" id="CLU_038085_0_0_1"/>
<evidence type="ECO:0000313" key="2">
    <source>
        <dbReference type="EMBL" id="KIM66160.1"/>
    </source>
</evidence>
<name>A0A0C3E064_9AGAM</name>
<dbReference type="FunCoup" id="A0A0C3E064">
    <property type="interactions" value="240"/>
</dbReference>
<dbReference type="HAMAP" id="MF_00055">
    <property type="entry name" value="MEMO1"/>
    <property type="match status" value="1"/>
</dbReference>
<dbReference type="EMBL" id="KN822018">
    <property type="protein sequence ID" value="KIM66160.1"/>
    <property type="molecule type" value="Genomic_DNA"/>
</dbReference>
<dbReference type="Gene3D" id="3.40.830.10">
    <property type="entry name" value="LigB-like"/>
    <property type="match status" value="1"/>
</dbReference>